<dbReference type="AlphaFoldDB" id="A0A165FK70"/>
<evidence type="ECO:0000313" key="2">
    <source>
        <dbReference type="Proteomes" id="UP000077266"/>
    </source>
</evidence>
<accession>A0A165FK70</accession>
<protein>
    <submittedName>
        <fullName evidence="1">Uncharacterized protein</fullName>
    </submittedName>
</protein>
<gene>
    <name evidence="1" type="ORF">EXIGLDRAFT_751340</name>
</gene>
<organism evidence="1 2">
    <name type="scientific">Exidia glandulosa HHB12029</name>
    <dbReference type="NCBI Taxonomy" id="1314781"/>
    <lineage>
        <taxon>Eukaryota</taxon>
        <taxon>Fungi</taxon>
        <taxon>Dikarya</taxon>
        <taxon>Basidiomycota</taxon>
        <taxon>Agaricomycotina</taxon>
        <taxon>Agaricomycetes</taxon>
        <taxon>Auriculariales</taxon>
        <taxon>Exidiaceae</taxon>
        <taxon>Exidia</taxon>
    </lineage>
</organism>
<proteinExistence type="predicted"/>
<keyword evidence="2" id="KW-1185">Reference proteome</keyword>
<reference evidence="1 2" key="1">
    <citation type="journal article" date="2016" name="Mol. Biol. Evol.">
        <title>Comparative Genomics of Early-Diverging Mushroom-Forming Fungi Provides Insights into the Origins of Lignocellulose Decay Capabilities.</title>
        <authorList>
            <person name="Nagy L.G."/>
            <person name="Riley R."/>
            <person name="Tritt A."/>
            <person name="Adam C."/>
            <person name="Daum C."/>
            <person name="Floudas D."/>
            <person name="Sun H."/>
            <person name="Yadav J.S."/>
            <person name="Pangilinan J."/>
            <person name="Larsson K.H."/>
            <person name="Matsuura K."/>
            <person name="Barry K."/>
            <person name="Labutti K."/>
            <person name="Kuo R."/>
            <person name="Ohm R.A."/>
            <person name="Bhattacharya S.S."/>
            <person name="Shirouzu T."/>
            <person name="Yoshinaga Y."/>
            <person name="Martin F.M."/>
            <person name="Grigoriev I.V."/>
            <person name="Hibbett D.S."/>
        </authorList>
    </citation>
    <scope>NUCLEOTIDE SEQUENCE [LARGE SCALE GENOMIC DNA]</scope>
    <source>
        <strain evidence="1 2">HHB12029</strain>
    </source>
</reference>
<name>A0A165FK70_EXIGL</name>
<evidence type="ECO:0000313" key="1">
    <source>
        <dbReference type="EMBL" id="KZV89127.1"/>
    </source>
</evidence>
<dbReference type="EMBL" id="KV426081">
    <property type="protein sequence ID" value="KZV89127.1"/>
    <property type="molecule type" value="Genomic_DNA"/>
</dbReference>
<sequence>MATCFAAFPSVKELSFRWSGVIPRAVLDVLVSTHGEWQAPPHNGCRLVADVSTLGPLLLLFRSHRRRVKDLLVENISPMGGDDAGARRLARALRELLPEDRKLIRGLHIDATQAPLSDSLRPNIQTAMDRCPRLQLLHVTATYGSDACGTWPVVANGASFDPIYTLDRMLSWRCDVPEVFVCPSLRVLLVELKIPADEISLLWYHDWANLDRLLARNGWRMLEKVIISLCLTESDCLDSESRRKVLERFLRRALPWCAQERKLETRHREIPRRVAKRMRWVKPDEPRAEDGFIDFAHSDFEGPRGLHILDNLKISS</sequence>
<dbReference type="InParanoid" id="A0A165FK70"/>
<dbReference type="Proteomes" id="UP000077266">
    <property type="component" value="Unassembled WGS sequence"/>
</dbReference>